<reference evidence="1" key="1">
    <citation type="submission" date="2022-02" db="EMBL/GenBank/DDBJ databases">
        <authorList>
            <person name="Henning P.M."/>
            <person name="McCubbin A.G."/>
            <person name="Shore J.S."/>
        </authorList>
    </citation>
    <scope>NUCLEOTIDE SEQUENCE</scope>
    <source>
        <strain evidence="1">F60SS</strain>
        <tissue evidence="1">Leaves</tissue>
    </source>
</reference>
<sequence length="107" mass="12439">MIDYEEKVKEVISLWWMKEHGVGESWEKLYNVVLDSLTFGWSGSRIPWCTLKNGKVVFKVGRRRDFYSYDAQSNDQTFRKIDVSAQSNVFSSGDYNAIPYIETLVSP</sequence>
<evidence type="ECO:0000313" key="2">
    <source>
        <dbReference type="Proteomes" id="UP001141552"/>
    </source>
</evidence>
<gene>
    <name evidence="1" type="ORF">Tsubulata_013135</name>
</gene>
<proteinExistence type="predicted"/>
<dbReference type="EMBL" id="JAKUCV010005784">
    <property type="protein sequence ID" value="KAJ4829876.1"/>
    <property type="molecule type" value="Genomic_DNA"/>
</dbReference>
<dbReference type="OrthoDB" id="5314306at2759"/>
<organism evidence="1 2">
    <name type="scientific">Turnera subulata</name>
    <dbReference type="NCBI Taxonomy" id="218843"/>
    <lineage>
        <taxon>Eukaryota</taxon>
        <taxon>Viridiplantae</taxon>
        <taxon>Streptophyta</taxon>
        <taxon>Embryophyta</taxon>
        <taxon>Tracheophyta</taxon>
        <taxon>Spermatophyta</taxon>
        <taxon>Magnoliopsida</taxon>
        <taxon>eudicotyledons</taxon>
        <taxon>Gunneridae</taxon>
        <taxon>Pentapetalae</taxon>
        <taxon>rosids</taxon>
        <taxon>fabids</taxon>
        <taxon>Malpighiales</taxon>
        <taxon>Passifloraceae</taxon>
        <taxon>Turnera</taxon>
    </lineage>
</organism>
<name>A0A9Q0J516_9ROSI</name>
<protein>
    <submittedName>
        <fullName evidence="1">Uncharacterized protein</fullName>
    </submittedName>
</protein>
<evidence type="ECO:0000313" key="1">
    <source>
        <dbReference type="EMBL" id="KAJ4829876.1"/>
    </source>
</evidence>
<comment type="caution">
    <text evidence="1">The sequence shown here is derived from an EMBL/GenBank/DDBJ whole genome shotgun (WGS) entry which is preliminary data.</text>
</comment>
<reference evidence="1" key="2">
    <citation type="journal article" date="2023" name="Plants (Basel)">
        <title>Annotation of the Turnera subulata (Passifloraceae) Draft Genome Reveals the S-Locus Evolved after the Divergence of Turneroideae from Passifloroideae in a Stepwise Manner.</title>
        <authorList>
            <person name="Henning P.M."/>
            <person name="Roalson E.H."/>
            <person name="Mir W."/>
            <person name="McCubbin A.G."/>
            <person name="Shore J.S."/>
        </authorList>
    </citation>
    <scope>NUCLEOTIDE SEQUENCE</scope>
    <source>
        <strain evidence="1">F60SS</strain>
    </source>
</reference>
<accession>A0A9Q0J516</accession>
<dbReference type="AlphaFoldDB" id="A0A9Q0J516"/>
<keyword evidence="2" id="KW-1185">Reference proteome</keyword>
<dbReference type="Proteomes" id="UP001141552">
    <property type="component" value="Unassembled WGS sequence"/>
</dbReference>